<sequence length="121" mass="13776">MALEHENKDHFLVAYFGDKTFAWCDESRLKPFQIYFSHMEKQSSLDDFATAVNDVLGEVARRIELGMMCHSFTNNTCADMKHQKVENAGIREETCSPAIDSSLIASSFQPERFLEYISALA</sequence>
<reference evidence="2" key="1">
    <citation type="journal article" date="2017" name="Gigascience">
        <title>The genome draft of coconut (Cocos nucifera).</title>
        <authorList>
            <person name="Xiao Y."/>
            <person name="Xu P."/>
            <person name="Fan H."/>
            <person name="Baudouin L."/>
            <person name="Xia W."/>
            <person name="Bocs S."/>
            <person name="Xu J."/>
            <person name="Li Q."/>
            <person name="Guo A."/>
            <person name="Zhou L."/>
            <person name="Li J."/>
            <person name="Wu Y."/>
            <person name="Ma Z."/>
            <person name="Armero A."/>
            <person name="Issali A.E."/>
            <person name="Liu N."/>
            <person name="Peng M."/>
            <person name="Yang Y."/>
        </authorList>
    </citation>
    <scope>NUCLEOTIDE SEQUENCE</scope>
    <source>
        <tissue evidence="2">Spear leaf of Hainan Tall coconut</tissue>
    </source>
</reference>
<dbReference type="InterPro" id="IPR000313">
    <property type="entry name" value="PWWP_dom"/>
</dbReference>
<evidence type="ECO:0000259" key="1">
    <source>
        <dbReference type="Pfam" id="PF00855"/>
    </source>
</evidence>
<dbReference type="EMBL" id="CM017887">
    <property type="protein sequence ID" value="KAG1371594.1"/>
    <property type="molecule type" value="Genomic_DNA"/>
</dbReference>
<dbReference type="InterPro" id="IPR053063">
    <property type="entry name" value="PWWP_domain_containing_PDP"/>
</dbReference>
<dbReference type="Pfam" id="PF00855">
    <property type="entry name" value="PWWP"/>
    <property type="match status" value="1"/>
</dbReference>
<protein>
    <recommendedName>
        <fullName evidence="1">PWWP domain-containing protein</fullName>
    </recommendedName>
</protein>
<feature type="domain" description="PWWP" evidence="1">
    <location>
        <begin position="5"/>
        <end position="54"/>
    </location>
</feature>
<name>A0A8K0IZG1_COCNU</name>
<dbReference type="AlphaFoldDB" id="A0A8K0IZG1"/>
<evidence type="ECO:0000313" key="2">
    <source>
        <dbReference type="EMBL" id="KAG1371594.1"/>
    </source>
</evidence>
<evidence type="ECO:0000313" key="3">
    <source>
        <dbReference type="Proteomes" id="UP000797356"/>
    </source>
</evidence>
<dbReference type="OrthoDB" id="62853at2759"/>
<proteinExistence type="predicted"/>
<accession>A0A8K0IZG1</accession>
<reference evidence="2" key="2">
    <citation type="submission" date="2019-07" db="EMBL/GenBank/DDBJ databases">
        <authorList>
            <person name="Yang Y."/>
            <person name="Bocs S."/>
            <person name="Baudouin L."/>
        </authorList>
    </citation>
    <scope>NUCLEOTIDE SEQUENCE</scope>
    <source>
        <tissue evidence="2">Spear leaf of Hainan Tall coconut</tissue>
    </source>
</reference>
<gene>
    <name evidence="2" type="ORF">COCNU_16G006880</name>
</gene>
<comment type="caution">
    <text evidence="2">The sequence shown here is derived from an EMBL/GenBank/DDBJ whole genome shotgun (WGS) entry which is preliminary data.</text>
</comment>
<dbReference type="Proteomes" id="UP000797356">
    <property type="component" value="Chromosome 16"/>
</dbReference>
<dbReference type="CDD" id="cd05162">
    <property type="entry name" value="PWWP"/>
    <property type="match status" value="1"/>
</dbReference>
<organism evidence="2 3">
    <name type="scientific">Cocos nucifera</name>
    <name type="common">Coconut palm</name>
    <dbReference type="NCBI Taxonomy" id="13894"/>
    <lineage>
        <taxon>Eukaryota</taxon>
        <taxon>Viridiplantae</taxon>
        <taxon>Streptophyta</taxon>
        <taxon>Embryophyta</taxon>
        <taxon>Tracheophyta</taxon>
        <taxon>Spermatophyta</taxon>
        <taxon>Magnoliopsida</taxon>
        <taxon>Liliopsida</taxon>
        <taxon>Arecaceae</taxon>
        <taxon>Arecoideae</taxon>
        <taxon>Cocoseae</taxon>
        <taxon>Attaleinae</taxon>
        <taxon>Cocos</taxon>
    </lineage>
</organism>
<keyword evidence="3" id="KW-1185">Reference proteome</keyword>
<dbReference type="PANTHER" id="PTHR42851">
    <property type="entry name" value="ALDOLASE-RELATED"/>
    <property type="match status" value="1"/>
</dbReference>
<dbReference type="PANTHER" id="PTHR42851:SF4">
    <property type="entry name" value="PWWP DOMAIN-CONTAINING PROTEIN"/>
    <property type="match status" value="1"/>
</dbReference>
<dbReference type="Gene3D" id="2.30.30.140">
    <property type="match status" value="1"/>
</dbReference>
<dbReference type="SUPFAM" id="SSF63748">
    <property type="entry name" value="Tudor/PWWP/MBT"/>
    <property type="match status" value="1"/>
</dbReference>